<dbReference type="PANTHER" id="PTHR24243">
    <property type="entry name" value="G-PROTEIN COUPLED RECEPTOR"/>
    <property type="match status" value="1"/>
</dbReference>
<feature type="domain" description="G-protein coupled receptors family 1 profile" evidence="9">
    <location>
        <begin position="65"/>
        <end position="336"/>
    </location>
</feature>
<dbReference type="Proteomes" id="UP001233172">
    <property type="component" value="Unassembled WGS sequence"/>
</dbReference>
<sequence>MKFKTKFNGVKNKTKLSLNLPFIMSPLNANASASTSYFPPGSLEILTLVDFVVIYTIISVLGIIANFINIVVFVKMGPQDSVNISLLGLSISDFCFLLLTLFLSICYYPFWEDVDLNFNILDLKMLTVAWPQFYFRRVSNWITAFIMLDKCICISLPLKVKDIITPKRTIFIVLFIYFIMALTVSPPYFSASYVSRWDDKKNRTKVVLVFHENSAEIDSISSAISFVFTIVTFVWATVCSLILVISLQTRGKKLKEMAGYNQLDHVSIRDKKIIKMVTLMSILFIVSFTPDVIALLFMTFDYRVSFYGQYKDLFFVLHGVSEPLIALTASVNIFVYYTMSSKYREVYSRYFLRPKLSRKK</sequence>
<feature type="transmembrane region" description="Helical" evidence="8">
    <location>
        <begin position="277"/>
        <end position="300"/>
    </location>
</feature>
<organism evidence="10 11">
    <name type="scientific">Biomphalaria pfeifferi</name>
    <name type="common">Bloodfluke planorb</name>
    <name type="synonym">Freshwater snail</name>
    <dbReference type="NCBI Taxonomy" id="112525"/>
    <lineage>
        <taxon>Eukaryota</taxon>
        <taxon>Metazoa</taxon>
        <taxon>Spiralia</taxon>
        <taxon>Lophotrochozoa</taxon>
        <taxon>Mollusca</taxon>
        <taxon>Gastropoda</taxon>
        <taxon>Heterobranchia</taxon>
        <taxon>Euthyneura</taxon>
        <taxon>Panpulmonata</taxon>
        <taxon>Hygrophila</taxon>
        <taxon>Lymnaeoidea</taxon>
        <taxon>Planorbidae</taxon>
        <taxon>Biomphalaria</taxon>
    </lineage>
</organism>
<name>A0AAD8BYS3_BIOPF</name>
<evidence type="ECO:0000256" key="5">
    <source>
        <dbReference type="ARBA" id="ARBA00023136"/>
    </source>
</evidence>
<evidence type="ECO:0000256" key="2">
    <source>
        <dbReference type="ARBA" id="ARBA00022692"/>
    </source>
</evidence>
<feature type="transmembrane region" description="Helical" evidence="8">
    <location>
        <begin position="320"/>
        <end position="339"/>
    </location>
</feature>
<reference evidence="10" key="1">
    <citation type="journal article" date="2023" name="PLoS Negl. Trop. Dis.">
        <title>A genome sequence for Biomphalaria pfeifferi, the major vector snail for the human-infecting parasite Schistosoma mansoni.</title>
        <authorList>
            <person name="Bu L."/>
            <person name="Lu L."/>
            <person name="Laidemitt M.R."/>
            <person name="Zhang S.M."/>
            <person name="Mutuku M."/>
            <person name="Mkoji G."/>
            <person name="Steinauer M."/>
            <person name="Loker E.S."/>
        </authorList>
    </citation>
    <scope>NUCLEOTIDE SEQUENCE</scope>
    <source>
        <strain evidence="10">KasaAsao</strain>
    </source>
</reference>
<comment type="caution">
    <text evidence="10">The sequence shown here is derived from an EMBL/GenBank/DDBJ whole genome shotgun (WGS) entry which is preliminary data.</text>
</comment>
<dbReference type="EMBL" id="JASAOG010000026">
    <property type="protein sequence ID" value="KAK0062310.1"/>
    <property type="molecule type" value="Genomic_DNA"/>
</dbReference>
<evidence type="ECO:0000256" key="8">
    <source>
        <dbReference type="SAM" id="Phobius"/>
    </source>
</evidence>
<feature type="transmembrane region" description="Helical" evidence="8">
    <location>
        <begin position="53"/>
        <end position="74"/>
    </location>
</feature>
<evidence type="ECO:0000256" key="4">
    <source>
        <dbReference type="ARBA" id="ARBA00023040"/>
    </source>
</evidence>
<feature type="transmembrane region" description="Helical" evidence="8">
    <location>
        <begin position="138"/>
        <end position="158"/>
    </location>
</feature>
<keyword evidence="6 10" id="KW-0675">Receptor</keyword>
<feature type="transmembrane region" description="Helical" evidence="8">
    <location>
        <begin position="86"/>
        <end position="110"/>
    </location>
</feature>
<dbReference type="PANTHER" id="PTHR24243:SF224">
    <property type="entry name" value="G-PROTEIN COUPLED RECEPTOR 19-RELATED"/>
    <property type="match status" value="1"/>
</dbReference>
<keyword evidence="5 8" id="KW-0472">Membrane</keyword>
<evidence type="ECO:0000256" key="6">
    <source>
        <dbReference type="ARBA" id="ARBA00023170"/>
    </source>
</evidence>
<protein>
    <submittedName>
        <fullName evidence="10">Platelet-activating factor receptor</fullName>
    </submittedName>
</protein>
<dbReference type="PROSITE" id="PS50262">
    <property type="entry name" value="G_PROTEIN_RECEP_F1_2"/>
    <property type="match status" value="1"/>
</dbReference>
<dbReference type="InterPro" id="IPR000276">
    <property type="entry name" value="GPCR_Rhodpsn"/>
</dbReference>
<comment type="subcellular location">
    <subcellularLocation>
        <location evidence="1">Membrane</location>
        <topology evidence="1">Multi-pass membrane protein</topology>
    </subcellularLocation>
</comment>
<dbReference type="SUPFAM" id="SSF81321">
    <property type="entry name" value="Family A G protein-coupled receptor-like"/>
    <property type="match status" value="1"/>
</dbReference>
<dbReference type="GO" id="GO:0008528">
    <property type="term" value="F:G protein-coupled peptide receptor activity"/>
    <property type="evidence" value="ECO:0007669"/>
    <property type="project" value="InterPro"/>
</dbReference>
<dbReference type="PRINTS" id="PR00237">
    <property type="entry name" value="GPCRRHODOPSN"/>
</dbReference>
<dbReference type="Pfam" id="PF10324">
    <property type="entry name" value="7TM_GPCR_Srw"/>
    <property type="match status" value="1"/>
</dbReference>
<evidence type="ECO:0000256" key="3">
    <source>
        <dbReference type="ARBA" id="ARBA00022989"/>
    </source>
</evidence>
<feature type="transmembrane region" description="Helical" evidence="8">
    <location>
        <begin position="170"/>
        <end position="189"/>
    </location>
</feature>
<keyword evidence="2 8" id="KW-0812">Transmembrane</keyword>
<dbReference type="GO" id="GO:0005886">
    <property type="term" value="C:plasma membrane"/>
    <property type="evidence" value="ECO:0007669"/>
    <property type="project" value="TreeGrafter"/>
</dbReference>
<evidence type="ECO:0000256" key="7">
    <source>
        <dbReference type="ARBA" id="ARBA00023224"/>
    </source>
</evidence>
<evidence type="ECO:0000313" key="10">
    <source>
        <dbReference type="EMBL" id="KAK0062310.1"/>
    </source>
</evidence>
<evidence type="ECO:0000259" key="9">
    <source>
        <dbReference type="PROSITE" id="PS50262"/>
    </source>
</evidence>
<dbReference type="InterPro" id="IPR017452">
    <property type="entry name" value="GPCR_Rhodpsn_7TM"/>
</dbReference>
<evidence type="ECO:0000313" key="11">
    <source>
        <dbReference type="Proteomes" id="UP001233172"/>
    </source>
</evidence>
<keyword evidence="7" id="KW-0807">Transducer</keyword>
<keyword evidence="3 8" id="KW-1133">Transmembrane helix</keyword>
<dbReference type="AlphaFoldDB" id="A0AAD8BYS3"/>
<accession>A0AAD8BYS3</accession>
<keyword evidence="11" id="KW-1185">Reference proteome</keyword>
<dbReference type="InterPro" id="IPR019427">
    <property type="entry name" value="7TM_GPCR_serpentine_rcpt_Srw"/>
</dbReference>
<dbReference type="Gene3D" id="1.20.1070.10">
    <property type="entry name" value="Rhodopsin 7-helix transmembrane proteins"/>
    <property type="match status" value="1"/>
</dbReference>
<feature type="transmembrane region" description="Helical" evidence="8">
    <location>
        <begin position="223"/>
        <end position="247"/>
    </location>
</feature>
<keyword evidence="4" id="KW-0297">G-protein coupled receptor</keyword>
<gene>
    <name evidence="10" type="ORF">Bpfe_008411</name>
</gene>
<reference evidence="10" key="2">
    <citation type="submission" date="2023-04" db="EMBL/GenBank/DDBJ databases">
        <authorList>
            <person name="Bu L."/>
            <person name="Lu L."/>
            <person name="Laidemitt M.R."/>
            <person name="Zhang S.M."/>
            <person name="Mutuku M."/>
            <person name="Mkoji G."/>
            <person name="Steinauer M."/>
            <person name="Loker E.S."/>
        </authorList>
    </citation>
    <scope>NUCLEOTIDE SEQUENCE</scope>
    <source>
        <strain evidence="10">KasaAsao</strain>
        <tissue evidence="10">Whole Snail</tissue>
    </source>
</reference>
<evidence type="ECO:0000256" key="1">
    <source>
        <dbReference type="ARBA" id="ARBA00004141"/>
    </source>
</evidence>
<proteinExistence type="predicted"/>